<dbReference type="Proteomes" id="UP000789702">
    <property type="component" value="Unassembled WGS sequence"/>
</dbReference>
<evidence type="ECO:0000313" key="2">
    <source>
        <dbReference type="Proteomes" id="UP000789702"/>
    </source>
</evidence>
<comment type="caution">
    <text evidence="1">The sequence shown here is derived from an EMBL/GenBank/DDBJ whole genome shotgun (WGS) entry which is preliminary data.</text>
</comment>
<keyword evidence="2" id="KW-1185">Reference proteome</keyword>
<proteinExistence type="predicted"/>
<gene>
    <name evidence="1" type="ORF">DHETER_LOCUS10878</name>
</gene>
<sequence>MTNSTNISAQPQNNNGQPQRPRNIGGSQNAVGLLPRTLNSNTGMRSLIPQNARGLLQRAQNAGIQSLRLQNTTNLSVDAFDEVQQKYTDLIGGADLFPKIHGMENPAPQDIQFQILLILGDSFP</sequence>
<organism evidence="1 2">
    <name type="scientific">Dentiscutata heterogama</name>
    <dbReference type="NCBI Taxonomy" id="1316150"/>
    <lineage>
        <taxon>Eukaryota</taxon>
        <taxon>Fungi</taxon>
        <taxon>Fungi incertae sedis</taxon>
        <taxon>Mucoromycota</taxon>
        <taxon>Glomeromycotina</taxon>
        <taxon>Glomeromycetes</taxon>
        <taxon>Diversisporales</taxon>
        <taxon>Gigasporaceae</taxon>
        <taxon>Dentiscutata</taxon>
    </lineage>
</organism>
<accession>A0ACA9NZF4</accession>
<reference evidence="1" key="1">
    <citation type="submission" date="2021-06" db="EMBL/GenBank/DDBJ databases">
        <authorList>
            <person name="Kallberg Y."/>
            <person name="Tangrot J."/>
            <person name="Rosling A."/>
        </authorList>
    </citation>
    <scope>NUCLEOTIDE SEQUENCE</scope>
    <source>
        <strain evidence="1">IL203A</strain>
    </source>
</reference>
<feature type="non-terminal residue" evidence="1">
    <location>
        <position position="124"/>
    </location>
</feature>
<protein>
    <submittedName>
        <fullName evidence="1">2022_t:CDS:1</fullName>
    </submittedName>
</protein>
<dbReference type="EMBL" id="CAJVPU010022356">
    <property type="protein sequence ID" value="CAG8685312.1"/>
    <property type="molecule type" value="Genomic_DNA"/>
</dbReference>
<evidence type="ECO:0000313" key="1">
    <source>
        <dbReference type="EMBL" id="CAG8685312.1"/>
    </source>
</evidence>
<name>A0ACA9NZF4_9GLOM</name>